<keyword evidence="2" id="KW-1185">Reference proteome</keyword>
<comment type="caution">
    <text evidence="1">The sequence shown here is derived from an EMBL/GenBank/DDBJ whole genome shotgun (WGS) entry which is preliminary data.</text>
</comment>
<organism evidence="1 2">
    <name type="scientific">Nephila pilipes</name>
    <name type="common">Giant wood spider</name>
    <name type="synonym">Nephila maculata</name>
    <dbReference type="NCBI Taxonomy" id="299642"/>
    <lineage>
        <taxon>Eukaryota</taxon>
        <taxon>Metazoa</taxon>
        <taxon>Ecdysozoa</taxon>
        <taxon>Arthropoda</taxon>
        <taxon>Chelicerata</taxon>
        <taxon>Arachnida</taxon>
        <taxon>Araneae</taxon>
        <taxon>Araneomorphae</taxon>
        <taxon>Entelegynae</taxon>
        <taxon>Araneoidea</taxon>
        <taxon>Nephilidae</taxon>
        <taxon>Nephila</taxon>
    </lineage>
</organism>
<protein>
    <submittedName>
        <fullName evidence="1">Uncharacterized protein</fullName>
    </submittedName>
</protein>
<dbReference type="EMBL" id="BMAW01016855">
    <property type="protein sequence ID" value="GFT51105.1"/>
    <property type="molecule type" value="Genomic_DNA"/>
</dbReference>
<accession>A0A8X6P635</accession>
<name>A0A8X6P635_NEPPI</name>
<reference evidence="1" key="1">
    <citation type="submission" date="2020-08" db="EMBL/GenBank/DDBJ databases">
        <title>Multicomponent nature underlies the extraordinary mechanical properties of spider dragline silk.</title>
        <authorList>
            <person name="Kono N."/>
            <person name="Nakamura H."/>
            <person name="Mori M."/>
            <person name="Yoshida Y."/>
            <person name="Ohtoshi R."/>
            <person name="Malay A.D."/>
            <person name="Moran D.A.P."/>
            <person name="Tomita M."/>
            <person name="Numata K."/>
            <person name="Arakawa K."/>
        </authorList>
    </citation>
    <scope>NUCLEOTIDE SEQUENCE</scope>
</reference>
<sequence>MRGKQTPIHAYLGGHPQVNYQRHRRQLNRGGINTRKEQMMPKILGRRMKSNLNFSIINGFEHLYSFQKTTCRRAQHQQLESNEQPAETAKQAFYLEHNGI</sequence>
<dbReference type="AlphaFoldDB" id="A0A8X6P635"/>
<gene>
    <name evidence="1" type="ORF">NPIL_663921</name>
</gene>
<dbReference type="Proteomes" id="UP000887013">
    <property type="component" value="Unassembled WGS sequence"/>
</dbReference>
<proteinExistence type="predicted"/>
<evidence type="ECO:0000313" key="1">
    <source>
        <dbReference type="EMBL" id="GFT51105.1"/>
    </source>
</evidence>
<evidence type="ECO:0000313" key="2">
    <source>
        <dbReference type="Proteomes" id="UP000887013"/>
    </source>
</evidence>